<dbReference type="EMBL" id="DXBU01000106">
    <property type="protein sequence ID" value="HIZ22679.1"/>
    <property type="molecule type" value="Genomic_DNA"/>
</dbReference>
<dbReference type="InterPro" id="IPR004772">
    <property type="entry name" value="TrkH"/>
</dbReference>
<feature type="transmembrane region" description="Helical" evidence="13">
    <location>
        <begin position="67"/>
        <end position="89"/>
    </location>
</feature>
<feature type="binding site" evidence="12">
    <location>
        <position position="219"/>
    </location>
    <ligand>
        <name>K(+)</name>
        <dbReference type="ChEBI" id="CHEBI:29103"/>
    </ligand>
</feature>
<dbReference type="PIRSF" id="PIRSF006247">
    <property type="entry name" value="TrkH"/>
    <property type="match status" value="1"/>
</dbReference>
<comment type="subcellular location">
    <subcellularLocation>
        <location evidence="1">Cell inner membrane</location>
        <topology evidence="1">Multi-pass membrane protein</topology>
    </subcellularLocation>
</comment>
<feature type="binding site" evidence="12">
    <location>
        <position position="109"/>
    </location>
    <ligand>
        <name>K(+)</name>
        <dbReference type="ChEBI" id="CHEBI:29103"/>
    </ligand>
</feature>
<dbReference type="GO" id="GO:0005886">
    <property type="term" value="C:plasma membrane"/>
    <property type="evidence" value="ECO:0007669"/>
    <property type="project" value="UniProtKB-SubCell"/>
</dbReference>
<sequence>MNYSVIRYIIGRVLCYEAAFMILPCITAVVYQEKSGWSFVISAILCLLAGTLLGRKRPKKPDFYMREGYVAVALTWFAMSIMGALPFLFSGAITNPIDALFETVSGFTTTGASILTDVEVVPKCVLFWRSFTHWIGGMGVLVFLLSFLHVQGSGAFMNLMRAESPGPSVSKLRPTIQSTAKTLYIIYFVMTIVEVVFLLAGGMPLFDTLTITFGSAGTGGFGIKNDSMASYSVYCQVVVTVFIILFGVNFNAYYLILRKKFRQAFSIEEIRWYLAIIAVSTVVIAVMVRDMYSGFGEAFQQSAFQVASIITTTGYATTDFNLWPQVPRTILIMLMLVGSCAGSTGGGFKVSRLVILVKTIRKELHTLLHPRSVRKLKMDGHVLEHEVVRSINVFLIAYVLIFAFSILLIAFDNLDMTTNFSAVATTLNNVGPGLEKVGPTGNFSIFSNFSTFVLTMDMLIGRLEIYPILLLFTRDTWKRH</sequence>
<dbReference type="GO" id="GO:0046872">
    <property type="term" value="F:metal ion binding"/>
    <property type="evidence" value="ECO:0007669"/>
    <property type="project" value="UniProtKB-KW"/>
</dbReference>
<evidence type="ECO:0000256" key="8">
    <source>
        <dbReference type="ARBA" id="ARBA00022958"/>
    </source>
</evidence>
<keyword evidence="12" id="KW-0479">Metal-binding</keyword>
<evidence type="ECO:0000256" key="6">
    <source>
        <dbReference type="ARBA" id="ARBA00022538"/>
    </source>
</evidence>
<gene>
    <name evidence="14" type="ORF">IAA21_07800</name>
</gene>
<evidence type="ECO:0000256" key="9">
    <source>
        <dbReference type="ARBA" id="ARBA00022989"/>
    </source>
</evidence>
<keyword evidence="6" id="KW-0633">Potassium transport</keyword>
<feature type="binding site" evidence="12">
    <location>
        <position position="313"/>
    </location>
    <ligand>
        <name>K(+)</name>
        <dbReference type="ChEBI" id="CHEBI:29103"/>
    </ligand>
</feature>
<reference evidence="14" key="2">
    <citation type="submission" date="2021-04" db="EMBL/GenBank/DDBJ databases">
        <authorList>
            <person name="Gilroy R."/>
        </authorList>
    </citation>
    <scope>NUCLEOTIDE SEQUENCE</scope>
    <source>
        <strain evidence="14">14324</strain>
    </source>
</reference>
<evidence type="ECO:0000256" key="10">
    <source>
        <dbReference type="ARBA" id="ARBA00023065"/>
    </source>
</evidence>
<evidence type="ECO:0000256" key="12">
    <source>
        <dbReference type="PIRSR" id="PIRSR006247-1"/>
    </source>
</evidence>
<evidence type="ECO:0000256" key="1">
    <source>
        <dbReference type="ARBA" id="ARBA00004429"/>
    </source>
</evidence>
<evidence type="ECO:0000256" key="11">
    <source>
        <dbReference type="ARBA" id="ARBA00023136"/>
    </source>
</evidence>
<feature type="transmembrane region" description="Helical" evidence="13">
    <location>
        <begin position="131"/>
        <end position="150"/>
    </location>
</feature>
<dbReference type="GO" id="GO:0015379">
    <property type="term" value="F:potassium:chloride symporter activity"/>
    <property type="evidence" value="ECO:0007669"/>
    <property type="project" value="InterPro"/>
</dbReference>
<keyword evidence="11 13" id="KW-0472">Membrane</keyword>
<keyword evidence="10" id="KW-0406">Ion transport</keyword>
<feature type="transmembrane region" description="Helical" evidence="13">
    <location>
        <begin position="9"/>
        <end position="31"/>
    </location>
</feature>
<feature type="transmembrane region" description="Helical" evidence="13">
    <location>
        <begin position="449"/>
        <end position="472"/>
    </location>
</feature>
<proteinExistence type="inferred from homology"/>
<feature type="transmembrane region" description="Helical" evidence="13">
    <location>
        <begin position="231"/>
        <end position="257"/>
    </location>
</feature>
<feature type="transmembrane region" description="Helical" evidence="13">
    <location>
        <begin position="269"/>
        <end position="288"/>
    </location>
</feature>
<evidence type="ECO:0000256" key="2">
    <source>
        <dbReference type="ARBA" id="ARBA00009137"/>
    </source>
</evidence>
<dbReference type="PANTHER" id="PTHR32024">
    <property type="entry name" value="TRK SYSTEM POTASSIUM UPTAKE PROTEIN TRKG-RELATED"/>
    <property type="match status" value="1"/>
</dbReference>
<keyword evidence="7 13" id="KW-0812">Transmembrane</keyword>
<evidence type="ECO:0000256" key="5">
    <source>
        <dbReference type="ARBA" id="ARBA00022519"/>
    </source>
</evidence>
<evidence type="ECO:0000313" key="14">
    <source>
        <dbReference type="EMBL" id="HIZ22679.1"/>
    </source>
</evidence>
<keyword evidence="5" id="KW-0997">Cell inner membrane</keyword>
<dbReference type="Pfam" id="PF02386">
    <property type="entry name" value="TrkH"/>
    <property type="match status" value="1"/>
</dbReference>
<feature type="transmembrane region" description="Helical" evidence="13">
    <location>
        <begin position="391"/>
        <end position="411"/>
    </location>
</feature>
<evidence type="ECO:0000313" key="15">
    <source>
        <dbReference type="Proteomes" id="UP000824041"/>
    </source>
</evidence>
<keyword evidence="8 12" id="KW-0630">Potassium</keyword>
<evidence type="ECO:0000256" key="13">
    <source>
        <dbReference type="SAM" id="Phobius"/>
    </source>
</evidence>
<name>A0A9D2ITK9_9FIRM</name>
<feature type="binding site" evidence="12">
    <location>
        <position position="312"/>
    </location>
    <ligand>
        <name>K(+)</name>
        <dbReference type="ChEBI" id="CHEBI:29103"/>
    </ligand>
</feature>
<feature type="binding site" evidence="12">
    <location>
        <position position="110"/>
    </location>
    <ligand>
        <name>K(+)</name>
        <dbReference type="ChEBI" id="CHEBI:29103"/>
    </ligand>
</feature>
<feature type="transmembrane region" description="Helical" evidence="13">
    <location>
        <begin position="330"/>
        <end position="348"/>
    </location>
</feature>
<evidence type="ECO:0000256" key="4">
    <source>
        <dbReference type="ARBA" id="ARBA00022475"/>
    </source>
</evidence>
<organism evidence="14 15">
    <name type="scientific">Candidatus Blautia faecigallinarum</name>
    <dbReference type="NCBI Taxonomy" id="2838488"/>
    <lineage>
        <taxon>Bacteria</taxon>
        <taxon>Bacillati</taxon>
        <taxon>Bacillota</taxon>
        <taxon>Clostridia</taxon>
        <taxon>Lachnospirales</taxon>
        <taxon>Lachnospiraceae</taxon>
        <taxon>Blautia</taxon>
    </lineage>
</organism>
<feature type="transmembrane region" description="Helical" evidence="13">
    <location>
        <begin position="183"/>
        <end position="206"/>
    </location>
</feature>
<keyword evidence="3" id="KW-0813">Transport</keyword>
<protein>
    <submittedName>
        <fullName evidence="14">TrkH family potassium uptake protein</fullName>
    </submittedName>
</protein>
<comment type="caution">
    <text evidence="14">The sequence shown here is derived from an EMBL/GenBank/DDBJ whole genome shotgun (WGS) entry which is preliminary data.</text>
</comment>
<dbReference type="InterPro" id="IPR003445">
    <property type="entry name" value="Cat_transpt"/>
</dbReference>
<reference evidence="14" key="1">
    <citation type="journal article" date="2021" name="PeerJ">
        <title>Extensive microbial diversity within the chicken gut microbiome revealed by metagenomics and culture.</title>
        <authorList>
            <person name="Gilroy R."/>
            <person name="Ravi A."/>
            <person name="Getino M."/>
            <person name="Pursley I."/>
            <person name="Horton D.L."/>
            <person name="Alikhan N.F."/>
            <person name="Baker D."/>
            <person name="Gharbi K."/>
            <person name="Hall N."/>
            <person name="Watson M."/>
            <person name="Adriaenssens E.M."/>
            <person name="Foster-Nyarko E."/>
            <person name="Jarju S."/>
            <person name="Secka A."/>
            <person name="Antonio M."/>
            <person name="Oren A."/>
            <person name="Chaudhuri R.R."/>
            <person name="La Ragione R."/>
            <person name="Hildebrand F."/>
            <person name="Pallen M.J."/>
        </authorList>
    </citation>
    <scope>NUCLEOTIDE SEQUENCE</scope>
    <source>
        <strain evidence="14">14324</strain>
    </source>
</reference>
<accession>A0A9D2ITK9</accession>
<comment type="similarity">
    <text evidence="2">Belongs to the TrkH potassium transport family.</text>
</comment>
<dbReference type="PANTHER" id="PTHR32024:SF2">
    <property type="entry name" value="TRK SYSTEM POTASSIUM UPTAKE PROTEIN TRKG-RELATED"/>
    <property type="match status" value="1"/>
</dbReference>
<keyword evidence="4" id="KW-1003">Cell membrane</keyword>
<evidence type="ECO:0000256" key="3">
    <source>
        <dbReference type="ARBA" id="ARBA00022448"/>
    </source>
</evidence>
<evidence type="ECO:0000256" key="7">
    <source>
        <dbReference type="ARBA" id="ARBA00022692"/>
    </source>
</evidence>
<feature type="binding site" evidence="12">
    <location>
        <position position="429"/>
    </location>
    <ligand>
        <name>K(+)</name>
        <dbReference type="ChEBI" id="CHEBI:29103"/>
    </ligand>
</feature>
<keyword evidence="9 13" id="KW-1133">Transmembrane helix</keyword>
<feature type="transmembrane region" description="Helical" evidence="13">
    <location>
        <begin position="37"/>
        <end position="55"/>
    </location>
</feature>
<dbReference type="Proteomes" id="UP000824041">
    <property type="component" value="Unassembled WGS sequence"/>
</dbReference>
<feature type="binding site" evidence="12">
    <location>
        <position position="430"/>
    </location>
    <ligand>
        <name>K(+)</name>
        <dbReference type="ChEBI" id="CHEBI:29103"/>
    </ligand>
</feature>
<dbReference type="AlphaFoldDB" id="A0A9D2ITK9"/>